<reference evidence="1" key="1">
    <citation type="submission" date="2021-06" db="EMBL/GenBank/DDBJ databases">
        <authorList>
            <person name="Kallberg Y."/>
            <person name="Tangrot J."/>
            <person name="Rosling A."/>
        </authorList>
    </citation>
    <scope>NUCLEOTIDE SEQUENCE</scope>
    <source>
        <strain evidence="1">IN212</strain>
    </source>
</reference>
<dbReference type="OrthoDB" id="2425617at2759"/>
<proteinExistence type="predicted"/>
<dbReference type="Proteomes" id="UP000789396">
    <property type="component" value="Unassembled WGS sequence"/>
</dbReference>
<evidence type="ECO:0000313" key="1">
    <source>
        <dbReference type="EMBL" id="CAG8740186.1"/>
    </source>
</evidence>
<organism evidence="1 2">
    <name type="scientific">Racocetra fulgida</name>
    <dbReference type="NCBI Taxonomy" id="60492"/>
    <lineage>
        <taxon>Eukaryota</taxon>
        <taxon>Fungi</taxon>
        <taxon>Fungi incertae sedis</taxon>
        <taxon>Mucoromycota</taxon>
        <taxon>Glomeromycotina</taxon>
        <taxon>Glomeromycetes</taxon>
        <taxon>Diversisporales</taxon>
        <taxon>Gigasporaceae</taxon>
        <taxon>Racocetra</taxon>
    </lineage>
</organism>
<evidence type="ECO:0000313" key="2">
    <source>
        <dbReference type="Proteomes" id="UP000789396"/>
    </source>
</evidence>
<comment type="caution">
    <text evidence="1">The sequence shown here is derived from an EMBL/GenBank/DDBJ whole genome shotgun (WGS) entry which is preliminary data.</text>
</comment>
<sequence length="64" mass="7489">YIDGAILVYDVSQTDGLEKIVELSREYINTDSNYVANVNPIMIIANKWDKWDENKQKNRDDLLK</sequence>
<dbReference type="SUPFAM" id="SSF52540">
    <property type="entry name" value="P-loop containing nucleoside triphosphate hydrolases"/>
    <property type="match status" value="1"/>
</dbReference>
<dbReference type="Gene3D" id="3.40.50.300">
    <property type="entry name" value="P-loop containing nucleotide triphosphate hydrolases"/>
    <property type="match status" value="1"/>
</dbReference>
<dbReference type="EMBL" id="CAJVPZ010031787">
    <property type="protein sequence ID" value="CAG8740186.1"/>
    <property type="molecule type" value="Genomic_DNA"/>
</dbReference>
<dbReference type="InterPro" id="IPR027417">
    <property type="entry name" value="P-loop_NTPase"/>
</dbReference>
<accession>A0A9N9IME6</accession>
<dbReference type="AlphaFoldDB" id="A0A9N9IME6"/>
<name>A0A9N9IME6_9GLOM</name>
<protein>
    <submittedName>
        <fullName evidence="1">1350_t:CDS:1</fullName>
    </submittedName>
</protein>
<feature type="non-terminal residue" evidence="1">
    <location>
        <position position="1"/>
    </location>
</feature>
<keyword evidence="2" id="KW-1185">Reference proteome</keyword>
<gene>
    <name evidence="1" type="ORF">RFULGI_LOCUS12798</name>
</gene>